<dbReference type="EMBL" id="FODD01000036">
    <property type="protein sequence ID" value="SEO69297.1"/>
    <property type="molecule type" value="Genomic_DNA"/>
</dbReference>
<evidence type="ECO:0000313" key="3">
    <source>
        <dbReference type="Proteomes" id="UP000181951"/>
    </source>
</evidence>
<feature type="domain" description="DUF427" evidence="1">
    <location>
        <begin position="26"/>
        <end position="117"/>
    </location>
</feature>
<dbReference type="AlphaFoldDB" id="A0A1H8RSN6"/>
<accession>A0A1H8RSN6</accession>
<dbReference type="Proteomes" id="UP000181951">
    <property type="component" value="Unassembled WGS sequence"/>
</dbReference>
<dbReference type="PANTHER" id="PTHR34310">
    <property type="entry name" value="DUF427 DOMAIN PROTEIN (AFU_ORTHOLOGUE AFUA_3G02220)"/>
    <property type="match status" value="1"/>
</dbReference>
<reference evidence="2 3" key="1">
    <citation type="submission" date="2016-10" db="EMBL/GenBank/DDBJ databases">
        <authorList>
            <person name="de Groot N.N."/>
        </authorList>
    </citation>
    <scope>NUCLEOTIDE SEQUENCE [LARGE SCALE GENOMIC DNA]</scope>
    <source>
        <strain evidence="2 3">CGMCC 4.2026</strain>
    </source>
</reference>
<dbReference type="PANTHER" id="PTHR34310:SF8">
    <property type="entry name" value="CONSERVED PROTEIN"/>
    <property type="match status" value="1"/>
</dbReference>
<sequence length="131" mass="14191">MDRTARPVRTPGPDHPITVEPTGTRVVVRAGGRVVADTSRALTLREADYPAVQYIPLDDVAESALRRTDTSTYCPYKGDASYYALTGAAGEVADAVWTYDKPYDAVDVIAGHVAFYPQHVEIEIGAPEPRA</sequence>
<organism evidence="2 3">
    <name type="scientific">Actinacidiphila rubida</name>
    <dbReference type="NCBI Taxonomy" id="310780"/>
    <lineage>
        <taxon>Bacteria</taxon>
        <taxon>Bacillati</taxon>
        <taxon>Actinomycetota</taxon>
        <taxon>Actinomycetes</taxon>
        <taxon>Kitasatosporales</taxon>
        <taxon>Streptomycetaceae</taxon>
        <taxon>Actinacidiphila</taxon>
    </lineage>
</organism>
<dbReference type="InterPro" id="IPR038694">
    <property type="entry name" value="DUF427_sf"/>
</dbReference>
<evidence type="ECO:0000313" key="2">
    <source>
        <dbReference type="EMBL" id="SEO69297.1"/>
    </source>
</evidence>
<protein>
    <submittedName>
        <fullName evidence="2">Uncharacterized conserved protein, DUF427 family</fullName>
    </submittedName>
</protein>
<dbReference type="STRING" id="310780.SAMN05216267_103670"/>
<gene>
    <name evidence="2" type="ORF">SAMN05216267_103670</name>
</gene>
<dbReference type="RefSeq" id="WP_069464603.1">
    <property type="nucleotide sequence ID" value="NZ_FODD01000036.1"/>
</dbReference>
<dbReference type="InterPro" id="IPR007361">
    <property type="entry name" value="DUF427"/>
</dbReference>
<dbReference type="OrthoDB" id="285364at2"/>
<keyword evidence="3" id="KW-1185">Reference proteome</keyword>
<dbReference type="Pfam" id="PF04248">
    <property type="entry name" value="NTP_transf_9"/>
    <property type="match status" value="1"/>
</dbReference>
<dbReference type="Gene3D" id="2.170.150.40">
    <property type="entry name" value="Domain of unknown function (DUF427)"/>
    <property type="match status" value="1"/>
</dbReference>
<name>A0A1H8RSN6_9ACTN</name>
<proteinExistence type="predicted"/>
<evidence type="ECO:0000259" key="1">
    <source>
        <dbReference type="Pfam" id="PF04248"/>
    </source>
</evidence>